<name>A0A0K2T3W3_LEPSM</name>
<dbReference type="AlphaFoldDB" id="A0A0K2T3W3"/>
<evidence type="ECO:0000313" key="1">
    <source>
        <dbReference type="EMBL" id="CDW20465.1"/>
    </source>
</evidence>
<reference evidence="1" key="1">
    <citation type="submission" date="2014-05" db="EMBL/GenBank/DDBJ databases">
        <authorList>
            <person name="Chronopoulou M."/>
        </authorList>
    </citation>
    <scope>NUCLEOTIDE SEQUENCE</scope>
    <source>
        <tissue evidence="1">Whole organism</tissue>
    </source>
</reference>
<proteinExistence type="predicted"/>
<dbReference type="EMBL" id="HACA01003104">
    <property type="protein sequence ID" value="CDW20465.1"/>
    <property type="molecule type" value="Transcribed_RNA"/>
</dbReference>
<accession>A0A0K2T3W3</accession>
<sequence>MGIVVGPLMRFVLLELFLSSVARLG</sequence>
<organism evidence="1">
    <name type="scientific">Lepeophtheirus salmonis</name>
    <name type="common">Salmon louse</name>
    <name type="synonym">Caligus salmonis</name>
    <dbReference type="NCBI Taxonomy" id="72036"/>
    <lineage>
        <taxon>Eukaryota</taxon>
        <taxon>Metazoa</taxon>
        <taxon>Ecdysozoa</taxon>
        <taxon>Arthropoda</taxon>
        <taxon>Crustacea</taxon>
        <taxon>Multicrustacea</taxon>
        <taxon>Hexanauplia</taxon>
        <taxon>Copepoda</taxon>
        <taxon>Siphonostomatoida</taxon>
        <taxon>Caligidae</taxon>
        <taxon>Lepeophtheirus</taxon>
    </lineage>
</organism>
<protein>
    <submittedName>
        <fullName evidence="1">Uncharacterized protein</fullName>
    </submittedName>
</protein>